<name>A0A6M4M816_9ALTE</name>
<evidence type="ECO:0000313" key="2">
    <source>
        <dbReference type="EMBL" id="QJR82655.1"/>
    </source>
</evidence>
<reference evidence="3" key="1">
    <citation type="submission" date="2014-12" db="EMBL/GenBank/DDBJ databases">
        <title>Complete genome sequence of a multi-drug resistant Klebsiella pneumoniae.</title>
        <authorList>
            <person name="Hua X."/>
            <person name="Chen Q."/>
            <person name="Li X."/>
            <person name="Feng Y."/>
            <person name="Ruan Z."/>
            <person name="Yu Y."/>
        </authorList>
    </citation>
    <scope>NUCLEOTIDE SEQUENCE [LARGE SCALE GENOMIC DNA]</scope>
    <source>
        <strain evidence="3">5.12</strain>
    </source>
</reference>
<dbReference type="KEGG" id="apel:CA267_018810"/>
<accession>A0A6M4M816</accession>
<reference evidence="1 3" key="3">
    <citation type="submission" date="2020-04" db="EMBL/GenBank/DDBJ databases">
        <title>Complete genome sequence of Alteromonas pelagimontana 5.12T.</title>
        <authorList>
            <person name="Sinha R.K."/>
            <person name="Krishnan K.P."/>
            <person name="Kurian J.P."/>
        </authorList>
    </citation>
    <scope>NUCLEOTIDE SEQUENCE [LARGE SCALE GENOMIC DNA]</scope>
    <source>
        <strain evidence="1 3">5.12</strain>
    </source>
</reference>
<keyword evidence="3" id="KW-1185">Reference proteome</keyword>
<gene>
    <name evidence="1" type="ORF">CA267_000025</name>
    <name evidence="2" type="ORF">CA267_018810</name>
</gene>
<proteinExistence type="predicted"/>
<dbReference type="KEGG" id="apel:CA267_000025"/>
<sequence>MKIKFLLQKALRPLIIVILPACVYLANQYVSVSSDDMDLRNQCNFVDLECDFAIFARPAVARFSAPPTIEEPITLNLITPQDAVIESIWIEGVNMYMGKIPVSVDSIDANQWSGWFMLGSCAEPLMRWRMVVNIKDQPTPVFLYFTTSS</sequence>
<dbReference type="EMBL" id="CP052766">
    <property type="protein sequence ID" value="QJR79297.1"/>
    <property type="molecule type" value="Genomic_DNA"/>
</dbReference>
<evidence type="ECO:0000313" key="3">
    <source>
        <dbReference type="Proteomes" id="UP000219285"/>
    </source>
</evidence>
<evidence type="ECO:0000313" key="1">
    <source>
        <dbReference type="EMBL" id="QJR79297.1"/>
    </source>
</evidence>
<dbReference type="Proteomes" id="UP000219285">
    <property type="component" value="Chromosome"/>
</dbReference>
<dbReference type="EMBL" id="CP052766">
    <property type="protein sequence ID" value="QJR82655.1"/>
    <property type="molecule type" value="Genomic_DNA"/>
</dbReference>
<dbReference type="RefSeq" id="WP_097349236.1">
    <property type="nucleotide sequence ID" value="NZ_CP052766.1"/>
</dbReference>
<reference evidence="1" key="2">
    <citation type="submission" date="2014-12" db="EMBL/GenBank/DDBJ databases">
        <authorList>
            <person name="Hua X."/>
            <person name="Chen Q."/>
            <person name="Li X."/>
            <person name="Feng Y."/>
            <person name="Ruan Z."/>
            <person name="Yu Y."/>
        </authorList>
    </citation>
    <scope>NUCLEOTIDE SEQUENCE</scope>
    <source>
        <strain evidence="1">5.12</strain>
    </source>
</reference>
<dbReference type="AlphaFoldDB" id="A0A6M4M816"/>
<protein>
    <submittedName>
        <fullName evidence="1">Uncharacterized protein</fullName>
    </submittedName>
</protein>
<organism evidence="1 3">
    <name type="scientific">Alteromonas pelagimontana</name>
    <dbReference type="NCBI Taxonomy" id="1858656"/>
    <lineage>
        <taxon>Bacteria</taxon>
        <taxon>Pseudomonadati</taxon>
        <taxon>Pseudomonadota</taxon>
        <taxon>Gammaproteobacteria</taxon>
        <taxon>Alteromonadales</taxon>
        <taxon>Alteromonadaceae</taxon>
        <taxon>Alteromonas/Salinimonas group</taxon>
        <taxon>Alteromonas</taxon>
    </lineage>
</organism>
<dbReference type="OrthoDB" id="6238758at2"/>